<dbReference type="InterPro" id="IPR044862">
    <property type="entry name" value="Pro_4_hyd_alph_FE2OG_OXY"/>
</dbReference>
<dbReference type="PROSITE" id="PS51471">
    <property type="entry name" value="FE2OG_OXY"/>
    <property type="match status" value="1"/>
</dbReference>
<dbReference type="PANTHER" id="PTHR10869:SF238">
    <property type="entry name" value="PROLYL 4-HYDROXYLASE 6-RELATED"/>
    <property type="match status" value="1"/>
</dbReference>
<keyword evidence="3" id="KW-0408">Iron</keyword>
<feature type="domain" description="ShKT" evidence="6">
    <location>
        <begin position="110"/>
        <end position="145"/>
    </location>
</feature>
<reference evidence="7" key="1">
    <citation type="submission" date="2021-01" db="EMBL/GenBank/DDBJ databases">
        <authorList>
            <person name="Corre E."/>
            <person name="Pelletier E."/>
            <person name="Niang G."/>
            <person name="Scheremetjew M."/>
            <person name="Finn R."/>
            <person name="Kale V."/>
            <person name="Holt S."/>
            <person name="Cochrane G."/>
            <person name="Meng A."/>
            <person name="Brown T."/>
            <person name="Cohen L."/>
        </authorList>
    </citation>
    <scope>NUCLEOTIDE SEQUENCE</scope>
    <source>
        <strain evidence="7">CCMP1320</strain>
    </source>
</reference>
<keyword evidence="4" id="KW-0472">Membrane</keyword>
<protein>
    <recommendedName>
        <fullName evidence="8">Prolyl 4-hydroxylase alpha subunit Fe(2+) 2OG dioxygenase domain-containing protein</fullName>
    </recommendedName>
</protein>
<sequence length="170" mass="18377">MDNRYATVLLYLSEVEEGGETTLPLATAIDEEAQQITNASQCASRMGIAIKPKKGNALLFFDMDIAGSKGDRRALHAACPALRGTKWTATKWIHNHPQGRFDPLQRAGACTDLDAHCAQEAANGGCSQDGMMGLAGRCRKTCGDCTVCQPNDIICYRSNLRSKADKVRGE</sequence>
<dbReference type="InterPro" id="IPR005123">
    <property type="entry name" value="Oxoglu/Fe-dep_dioxygenase_dom"/>
</dbReference>
<proteinExistence type="predicted"/>
<evidence type="ECO:0000256" key="2">
    <source>
        <dbReference type="ARBA" id="ARBA00022723"/>
    </source>
</evidence>
<dbReference type="GO" id="GO:0005783">
    <property type="term" value="C:endoplasmic reticulum"/>
    <property type="evidence" value="ECO:0007669"/>
    <property type="project" value="TreeGrafter"/>
</dbReference>
<accession>A0A7S3R8W3</accession>
<dbReference type="EMBL" id="HBIP01035071">
    <property type="protein sequence ID" value="CAE0506290.1"/>
    <property type="molecule type" value="Transcribed_RNA"/>
</dbReference>
<evidence type="ECO:0000256" key="1">
    <source>
        <dbReference type="ARBA" id="ARBA00004308"/>
    </source>
</evidence>
<dbReference type="GO" id="GO:0046872">
    <property type="term" value="F:metal ion binding"/>
    <property type="evidence" value="ECO:0007669"/>
    <property type="project" value="UniProtKB-KW"/>
</dbReference>
<evidence type="ECO:0008006" key="8">
    <source>
        <dbReference type="Google" id="ProtNLM"/>
    </source>
</evidence>
<dbReference type="InterPro" id="IPR045054">
    <property type="entry name" value="P4HA-like"/>
</dbReference>
<evidence type="ECO:0000259" key="6">
    <source>
        <dbReference type="PROSITE" id="PS51670"/>
    </source>
</evidence>
<gene>
    <name evidence="7" type="ORF">DTER00134_LOCUS21363</name>
</gene>
<comment type="subcellular location">
    <subcellularLocation>
        <location evidence="1">Endomembrane system</location>
    </subcellularLocation>
</comment>
<dbReference type="GO" id="GO:0004656">
    <property type="term" value="F:procollagen-proline 4-dioxygenase activity"/>
    <property type="evidence" value="ECO:0007669"/>
    <property type="project" value="TreeGrafter"/>
</dbReference>
<evidence type="ECO:0000259" key="5">
    <source>
        <dbReference type="PROSITE" id="PS51471"/>
    </source>
</evidence>
<keyword evidence="2" id="KW-0479">Metal-binding</keyword>
<dbReference type="Gene3D" id="2.60.120.620">
    <property type="entry name" value="q2cbj1_9rhob like domain"/>
    <property type="match status" value="1"/>
</dbReference>
<evidence type="ECO:0000256" key="3">
    <source>
        <dbReference type="ARBA" id="ARBA00023004"/>
    </source>
</evidence>
<organism evidence="7">
    <name type="scientific">Dunaliella tertiolecta</name>
    <name type="common">Green alga</name>
    <dbReference type="NCBI Taxonomy" id="3047"/>
    <lineage>
        <taxon>Eukaryota</taxon>
        <taxon>Viridiplantae</taxon>
        <taxon>Chlorophyta</taxon>
        <taxon>core chlorophytes</taxon>
        <taxon>Chlorophyceae</taxon>
        <taxon>CS clade</taxon>
        <taxon>Chlamydomonadales</taxon>
        <taxon>Dunaliellaceae</taxon>
        <taxon>Dunaliella</taxon>
    </lineage>
</organism>
<dbReference type="PROSITE" id="PS51670">
    <property type="entry name" value="SHKT"/>
    <property type="match status" value="1"/>
</dbReference>
<dbReference type="AlphaFoldDB" id="A0A7S3R8W3"/>
<dbReference type="InterPro" id="IPR003582">
    <property type="entry name" value="ShKT_dom"/>
</dbReference>
<feature type="domain" description="Fe2OG dioxygenase" evidence="5">
    <location>
        <begin position="1"/>
        <end position="95"/>
    </location>
</feature>
<dbReference type="Pfam" id="PF13640">
    <property type="entry name" value="2OG-FeII_Oxy_3"/>
    <property type="match status" value="1"/>
</dbReference>
<evidence type="ECO:0000256" key="4">
    <source>
        <dbReference type="ARBA" id="ARBA00023136"/>
    </source>
</evidence>
<evidence type="ECO:0000313" key="7">
    <source>
        <dbReference type="EMBL" id="CAE0506290.1"/>
    </source>
</evidence>
<dbReference type="PANTHER" id="PTHR10869">
    <property type="entry name" value="PROLYL 4-HYDROXYLASE ALPHA SUBUNIT"/>
    <property type="match status" value="1"/>
</dbReference>
<name>A0A7S3R8W3_DUNTE</name>